<dbReference type="InterPro" id="IPR000182">
    <property type="entry name" value="GNAT_dom"/>
</dbReference>
<accession>A0A161RC09</accession>
<comment type="caution">
    <text evidence="2">The sequence shown here is derived from an EMBL/GenBank/DDBJ whole genome shotgun (WGS) entry which is preliminary data.</text>
</comment>
<dbReference type="SUPFAM" id="SSF55729">
    <property type="entry name" value="Acyl-CoA N-acyltransferases (Nat)"/>
    <property type="match status" value="1"/>
</dbReference>
<feature type="domain" description="N-acetyltransferase" evidence="1">
    <location>
        <begin position="132"/>
        <end position="269"/>
    </location>
</feature>
<dbReference type="AlphaFoldDB" id="A0A161RC09"/>
<dbReference type="OrthoDB" id="248489at2"/>
<evidence type="ECO:0000259" key="1">
    <source>
        <dbReference type="PROSITE" id="PS51186"/>
    </source>
</evidence>
<evidence type="ECO:0000313" key="3">
    <source>
        <dbReference type="Proteomes" id="UP000076490"/>
    </source>
</evidence>
<dbReference type="Pfam" id="PF12746">
    <property type="entry name" value="GNAT_acetyltran"/>
    <property type="match status" value="1"/>
</dbReference>
<dbReference type="CDD" id="cd04301">
    <property type="entry name" value="NAT_SF"/>
    <property type="match status" value="1"/>
</dbReference>
<dbReference type="Proteomes" id="UP000076490">
    <property type="component" value="Unassembled WGS sequence"/>
</dbReference>
<keyword evidence="2" id="KW-0808">Transferase</keyword>
<gene>
    <name evidence="2" type="ORF">AV656_10630</name>
</gene>
<dbReference type="GO" id="GO:0016747">
    <property type="term" value="F:acyltransferase activity, transferring groups other than amino-acyl groups"/>
    <property type="evidence" value="ECO:0007669"/>
    <property type="project" value="InterPro"/>
</dbReference>
<evidence type="ECO:0000313" key="2">
    <source>
        <dbReference type="EMBL" id="KZE37032.1"/>
    </source>
</evidence>
<dbReference type="EMBL" id="LQNT01000011">
    <property type="protein sequence ID" value="KZE37032.1"/>
    <property type="molecule type" value="Genomic_DNA"/>
</dbReference>
<dbReference type="InterPro" id="IPR027365">
    <property type="entry name" value="GNAT_acetyltra_YdfB-like"/>
</dbReference>
<sequence length="272" mass="30377">MIRQLLEADRQETMAFVGVQPAENLFIIGDIEAYGFDDPIQTLWGDFGEDGVIRGILLKYTDNYIAWAPGDFDAAGFAEILNADPSFRFLSGIEPIVRKVEPYLDRKPDNPRILYYAKCETAAELPDIPAEIAVRKAVPDDAAALIDQMYAIPEFADGEYSAEHKRRTLAEGTARAWLIEGDDRIISSASSTAENTMSAMIVGVGTIPGYQQQGLASYCMSALCRELLDEGKMLCLFYDNPAAGRIYKRIGFRDIGKWCMWTYERKQVPAEN</sequence>
<dbReference type="Gene3D" id="3.40.630.30">
    <property type="match status" value="1"/>
</dbReference>
<dbReference type="RefSeq" id="WP_063181902.1">
    <property type="nucleotide sequence ID" value="NZ_LQNT01000011.1"/>
</dbReference>
<organism evidence="2 3">
    <name type="scientific">Bhargavaea cecembensis</name>
    <dbReference type="NCBI Taxonomy" id="394098"/>
    <lineage>
        <taxon>Bacteria</taxon>
        <taxon>Bacillati</taxon>
        <taxon>Bacillota</taxon>
        <taxon>Bacilli</taxon>
        <taxon>Bacillales</taxon>
        <taxon>Caryophanaceae</taxon>
        <taxon>Bhargavaea</taxon>
    </lineage>
</organism>
<proteinExistence type="predicted"/>
<dbReference type="PROSITE" id="PS51186">
    <property type="entry name" value="GNAT"/>
    <property type="match status" value="1"/>
</dbReference>
<reference evidence="2 3" key="1">
    <citation type="submission" date="2016-01" db="EMBL/GenBank/DDBJ databases">
        <title>Whole genome sequencing of Bhargavaea cecembensis T14.</title>
        <authorList>
            <person name="Hong K.W."/>
        </authorList>
    </citation>
    <scope>NUCLEOTIDE SEQUENCE [LARGE SCALE GENOMIC DNA]</scope>
    <source>
        <strain evidence="2 3">T14</strain>
    </source>
</reference>
<name>A0A161RC09_9BACL</name>
<protein>
    <submittedName>
        <fullName evidence="2">GNAT family acetyltransferase</fullName>
    </submittedName>
</protein>
<dbReference type="InterPro" id="IPR016181">
    <property type="entry name" value="Acyl_CoA_acyltransferase"/>
</dbReference>